<reference evidence="3 4" key="1">
    <citation type="submission" date="2018-11" db="EMBL/GenBank/DDBJ databases">
        <title>Tabrizicola sp. isolated from sediment of alpine lake.</title>
        <authorList>
            <person name="Liu Z."/>
        </authorList>
    </citation>
    <scope>NUCLEOTIDE SEQUENCE [LARGE SCALE GENOMIC DNA]</scope>
    <source>
        <strain evidence="3 4">DRYC-M-16</strain>
    </source>
</reference>
<keyword evidence="4" id="KW-1185">Reference proteome</keyword>
<accession>A0ABY2KQL5</accession>
<gene>
    <name evidence="3" type="ORF">EEB11_00345</name>
</gene>
<name>A0ABY2KQL5_9RHOB</name>
<keyword evidence="2" id="KW-0732">Signal</keyword>
<dbReference type="Proteomes" id="UP000297741">
    <property type="component" value="Unassembled WGS sequence"/>
</dbReference>
<sequence>MTLSAISPLSKSLAVALLLASSVATGVWAQDATTPPATEGAPTDDAAPAPAADAPIDSGLSMGTEVINDGVGSSYVEASFDAWEQRCIRTEDGADPCQLYQLLRDSDNNAVAEFSMFNLPAGNQAAAGATVIVPLETLLTENLVMAIDGSAPKIYPFTFCSTIGCISRIGFTAAEVEQFKKGAKAVLTIVPVVAPDQKVSVDLSLKGFTAAYTAVSATNP</sequence>
<dbReference type="InterPro" id="IPR038696">
    <property type="entry name" value="IalB_sf"/>
</dbReference>
<dbReference type="InterPro" id="IPR010642">
    <property type="entry name" value="Invasion_prot_B"/>
</dbReference>
<evidence type="ECO:0000313" key="4">
    <source>
        <dbReference type="Proteomes" id="UP000297741"/>
    </source>
</evidence>
<dbReference type="EMBL" id="RPEM01000001">
    <property type="protein sequence ID" value="TGD45071.1"/>
    <property type="molecule type" value="Genomic_DNA"/>
</dbReference>
<feature type="region of interest" description="Disordered" evidence="1">
    <location>
        <begin position="33"/>
        <end position="54"/>
    </location>
</feature>
<evidence type="ECO:0000313" key="3">
    <source>
        <dbReference type="EMBL" id="TGD45071.1"/>
    </source>
</evidence>
<organism evidence="3 4">
    <name type="scientific">Pseudotabrizicola sediminis</name>
    <dbReference type="NCBI Taxonomy" id="2486418"/>
    <lineage>
        <taxon>Bacteria</taxon>
        <taxon>Pseudomonadati</taxon>
        <taxon>Pseudomonadota</taxon>
        <taxon>Alphaproteobacteria</taxon>
        <taxon>Rhodobacterales</taxon>
        <taxon>Paracoccaceae</taxon>
        <taxon>Pseudotabrizicola</taxon>
    </lineage>
</organism>
<comment type="caution">
    <text evidence="3">The sequence shown here is derived from an EMBL/GenBank/DDBJ whole genome shotgun (WGS) entry which is preliminary data.</text>
</comment>
<dbReference type="Pfam" id="PF06776">
    <property type="entry name" value="IalB"/>
    <property type="match status" value="1"/>
</dbReference>
<feature type="chain" id="PRO_5046367453" evidence="2">
    <location>
        <begin position="30"/>
        <end position="220"/>
    </location>
</feature>
<dbReference type="RefSeq" id="WP_135428323.1">
    <property type="nucleotide sequence ID" value="NZ_RPEM01000001.1"/>
</dbReference>
<proteinExistence type="predicted"/>
<protein>
    <submittedName>
        <fullName evidence="3">Invasion associated locus B family protein</fullName>
    </submittedName>
</protein>
<evidence type="ECO:0000256" key="2">
    <source>
        <dbReference type="SAM" id="SignalP"/>
    </source>
</evidence>
<feature type="signal peptide" evidence="2">
    <location>
        <begin position="1"/>
        <end position="29"/>
    </location>
</feature>
<dbReference type="Gene3D" id="2.60.40.1880">
    <property type="entry name" value="Invasion associated locus B (IalB) protein"/>
    <property type="match status" value="1"/>
</dbReference>
<evidence type="ECO:0000256" key="1">
    <source>
        <dbReference type="SAM" id="MobiDB-lite"/>
    </source>
</evidence>